<feature type="region of interest" description="Disordered" evidence="1">
    <location>
        <begin position="51"/>
        <end position="72"/>
    </location>
</feature>
<sequence length="101" mass="11253">MNVSHIPRLSSPFTHSFLTNNGYMGLRGELLQWALIGADGMHTDERPVWTVNKKTPTPRRSARQGGKGVKDDKRLCHSGAICGTFFSFALPEGDQQLRAQR</sequence>
<dbReference type="Proteomes" id="UP000821853">
    <property type="component" value="Chromosome 1"/>
</dbReference>
<dbReference type="AlphaFoldDB" id="A0A9J6FKY6"/>
<protein>
    <submittedName>
        <fullName evidence="2">Uncharacterized protein</fullName>
    </submittedName>
</protein>
<evidence type="ECO:0000256" key="1">
    <source>
        <dbReference type="SAM" id="MobiDB-lite"/>
    </source>
</evidence>
<gene>
    <name evidence="2" type="ORF">HPB48_001251</name>
</gene>
<keyword evidence="3" id="KW-1185">Reference proteome</keyword>
<organism evidence="2 3">
    <name type="scientific">Haemaphysalis longicornis</name>
    <name type="common">Bush tick</name>
    <dbReference type="NCBI Taxonomy" id="44386"/>
    <lineage>
        <taxon>Eukaryota</taxon>
        <taxon>Metazoa</taxon>
        <taxon>Ecdysozoa</taxon>
        <taxon>Arthropoda</taxon>
        <taxon>Chelicerata</taxon>
        <taxon>Arachnida</taxon>
        <taxon>Acari</taxon>
        <taxon>Parasitiformes</taxon>
        <taxon>Ixodida</taxon>
        <taxon>Ixodoidea</taxon>
        <taxon>Ixodidae</taxon>
        <taxon>Haemaphysalinae</taxon>
        <taxon>Haemaphysalis</taxon>
    </lineage>
</organism>
<proteinExistence type="predicted"/>
<evidence type="ECO:0000313" key="3">
    <source>
        <dbReference type="Proteomes" id="UP000821853"/>
    </source>
</evidence>
<dbReference type="EMBL" id="JABSTR010000001">
    <property type="protein sequence ID" value="KAH9362652.1"/>
    <property type="molecule type" value="Genomic_DNA"/>
</dbReference>
<comment type="caution">
    <text evidence="2">The sequence shown here is derived from an EMBL/GenBank/DDBJ whole genome shotgun (WGS) entry which is preliminary data.</text>
</comment>
<accession>A0A9J6FKY6</accession>
<reference evidence="2 3" key="1">
    <citation type="journal article" date="2020" name="Cell">
        <title>Large-Scale Comparative Analyses of Tick Genomes Elucidate Their Genetic Diversity and Vector Capacities.</title>
        <authorList>
            <consortium name="Tick Genome and Microbiome Consortium (TIGMIC)"/>
            <person name="Jia N."/>
            <person name="Wang J."/>
            <person name="Shi W."/>
            <person name="Du L."/>
            <person name="Sun Y."/>
            <person name="Zhan W."/>
            <person name="Jiang J.F."/>
            <person name="Wang Q."/>
            <person name="Zhang B."/>
            <person name="Ji P."/>
            <person name="Bell-Sakyi L."/>
            <person name="Cui X.M."/>
            <person name="Yuan T.T."/>
            <person name="Jiang B.G."/>
            <person name="Yang W.F."/>
            <person name="Lam T.T."/>
            <person name="Chang Q.C."/>
            <person name="Ding S.J."/>
            <person name="Wang X.J."/>
            <person name="Zhu J.G."/>
            <person name="Ruan X.D."/>
            <person name="Zhao L."/>
            <person name="Wei J.T."/>
            <person name="Ye R.Z."/>
            <person name="Que T.C."/>
            <person name="Du C.H."/>
            <person name="Zhou Y.H."/>
            <person name="Cheng J.X."/>
            <person name="Dai P.F."/>
            <person name="Guo W.B."/>
            <person name="Han X.H."/>
            <person name="Huang E.J."/>
            <person name="Li L.F."/>
            <person name="Wei W."/>
            <person name="Gao Y.C."/>
            <person name="Liu J.Z."/>
            <person name="Shao H.Z."/>
            <person name="Wang X."/>
            <person name="Wang C.C."/>
            <person name="Yang T.C."/>
            <person name="Huo Q.B."/>
            <person name="Li W."/>
            <person name="Chen H.Y."/>
            <person name="Chen S.E."/>
            <person name="Zhou L.G."/>
            <person name="Ni X.B."/>
            <person name="Tian J.H."/>
            <person name="Sheng Y."/>
            <person name="Liu T."/>
            <person name="Pan Y.S."/>
            <person name="Xia L.Y."/>
            <person name="Li J."/>
            <person name="Zhao F."/>
            <person name="Cao W.C."/>
        </authorList>
    </citation>
    <scope>NUCLEOTIDE SEQUENCE [LARGE SCALE GENOMIC DNA]</scope>
    <source>
        <strain evidence="2">HaeL-2018</strain>
    </source>
</reference>
<evidence type="ECO:0000313" key="2">
    <source>
        <dbReference type="EMBL" id="KAH9362652.1"/>
    </source>
</evidence>
<dbReference type="VEuPathDB" id="VectorBase:HLOH_056883"/>
<name>A0A9J6FKY6_HAELO</name>